<feature type="domain" description="Glycoside hydrolase family 65 C-terminal" evidence="5">
    <location>
        <begin position="694"/>
        <end position="753"/>
    </location>
</feature>
<comment type="similarity">
    <text evidence="1">Belongs to the glycosyl hydrolase 65 family.</text>
</comment>
<evidence type="ECO:0000259" key="6">
    <source>
        <dbReference type="Pfam" id="PF03636"/>
    </source>
</evidence>
<dbReference type="Pfam" id="PF03633">
    <property type="entry name" value="Glyco_hydro_65C"/>
    <property type="match status" value="1"/>
</dbReference>
<dbReference type="InterPro" id="IPR011013">
    <property type="entry name" value="Gal_mutarotase_sf_dom"/>
</dbReference>
<sequence>MDSWVISTSDASGDAESIMRRGNLYQLANGYMGYRGTLDEYGPEQSVGITLAGLYDRVGEAWREPVNAPNGGFTELSVDGVLLSELGDRVLSHIQSLNLAEAVFTRETVFRVGPADSALTLRSERFISVEERHLGVVRLTISVDAPMTVKIRTGIDGRIWDINGPHLPELSASAPNGTLVVEGLTHENQQRVAVAECIAPAWDEATLANEAVSALREVEQALTPESPLQFTKFFAVVTGNDVANDRVVAEACRVARASQQSGYEACHAAHVAAWREKWSRSDVVIDGDPEAQQALRYSIFQLLITAPWPGSGLSIPARALSGQVYKGAVFWDTEMFMFPFFLHTHPAAATELLRYRVRTLDGARRKARTEGPGYRGAFYAWESQETGDDACSYFNVGDPTTGRDLRTHFRDKQVHISGDVAIAIWKHFEHTGDDTLLREGGAEVILECARFYDSYAYFKREKQRFEILDVIGPDEYHERVNNNAFTSQVARETVRIALAVVAHFRQHHPAELEALLKRLGMADELACLEDLAANLHVPEPDPQTGLIEQFEGYFKLDDVSVDAVKGKRVHPNEYLGAGQGLAVPTQVIKQADVVMMLNLFKDRYDADTKRRNWEYYEPRTEHGSSLSACAYAMVAAEFGNLDYAYRYFLKTAKIDLEAAYKVFAGTVFIGGSHPAANGGAWMTAVMGFGGVQADRDGLHIRPRLYRQWQRLAFSLCYRGDAFQVDITPSKLTVAADPANARFHTLDLAGEAVTCPPGTTVTVAY</sequence>
<dbReference type="Pfam" id="PF03636">
    <property type="entry name" value="Glyco_hydro_65N"/>
    <property type="match status" value="1"/>
</dbReference>
<keyword evidence="2" id="KW-0328">Glycosyltransferase</keyword>
<dbReference type="Gene3D" id="1.50.10.10">
    <property type="match status" value="1"/>
</dbReference>
<evidence type="ECO:0000259" key="5">
    <source>
        <dbReference type="Pfam" id="PF03633"/>
    </source>
</evidence>
<proteinExistence type="inferred from homology"/>
<reference evidence="7 8" key="1">
    <citation type="submission" date="2023-12" db="EMBL/GenBank/DDBJ databases">
        <title>Description of an unclassified Opitutus bacterium of Verrucomicrobiota.</title>
        <authorList>
            <person name="Zhang D.-F."/>
        </authorList>
    </citation>
    <scope>NUCLEOTIDE SEQUENCE [LARGE SCALE GENOMIC DNA]</scope>
    <source>
        <strain evidence="7 8">WL0086</strain>
    </source>
</reference>
<dbReference type="SUPFAM" id="SSF74650">
    <property type="entry name" value="Galactose mutarotase-like"/>
    <property type="match status" value="1"/>
</dbReference>
<keyword evidence="3" id="KW-0808">Transferase</keyword>
<dbReference type="InterPro" id="IPR005195">
    <property type="entry name" value="Glyco_hydro_65_M"/>
</dbReference>
<name>A0ABZ1CEA0_9BACT</name>
<evidence type="ECO:0000256" key="2">
    <source>
        <dbReference type="ARBA" id="ARBA00022676"/>
    </source>
</evidence>
<keyword evidence="7" id="KW-0378">Hydrolase</keyword>
<evidence type="ECO:0000256" key="3">
    <source>
        <dbReference type="ARBA" id="ARBA00022679"/>
    </source>
</evidence>
<organism evidence="7 8">
    <name type="scientific">Actomonas aquatica</name>
    <dbReference type="NCBI Taxonomy" id="2866162"/>
    <lineage>
        <taxon>Bacteria</taxon>
        <taxon>Pseudomonadati</taxon>
        <taxon>Verrucomicrobiota</taxon>
        <taxon>Opitutia</taxon>
        <taxon>Opitutales</taxon>
        <taxon>Opitutaceae</taxon>
        <taxon>Actomonas</taxon>
    </lineage>
</organism>
<feature type="domain" description="Glycoside hydrolase family 65 N-terminal" evidence="6">
    <location>
        <begin position="16"/>
        <end position="239"/>
    </location>
</feature>
<dbReference type="PANTHER" id="PTHR11051:SF8">
    <property type="entry name" value="PROTEIN-GLUCOSYLGALACTOSYLHYDROXYLYSINE GLUCOSIDASE"/>
    <property type="match status" value="1"/>
</dbReference>
<feature type="domain" description="Glycoside hydrolase family 65 central catalytic" evidence="4">
    <location>
        <begin position="296"/>
        <end position="661"/>
    </location>
</feature>
<evidence type="ECO:0000313" key="7">
    <source>
        <dbReference type="EMBL" id="WRQ89995.1"/>
    </source>
</evidence>
<accession>A0ABZ1CEA0</accession>
<protein>
    <submittedName>
        <fullName evidence="7">Glycosyl hydrolase family 65 protein</fullName>
    </submittedName>
</protein>
<dbReference type="InterPro" id="IPR017045">
    <property type="entry name" value="Malt_Pase/Glycosyl_Hdrlase"/>
</dbReference>
<dbReference type="EMBL" id="CP139781">
    <property type="protein sequence ID" value="WRQ89995.1"/>
    <property type="molecule type" value="Genomic_DNA"/>
</dbReference>
<dbReference type="InterPro" id="IPR008928">
    <property type="entry name" value="6-hairpin_glycosidase_sf"/>
</dbReference>
<dbReference type="PIRSF" id="PIRSF036289">
    <property type="entry name" value="Glycosyl_hydrolase_malt_phosph"/>
    <property type="match status" value="1"/>
</dbReference>
<dbReference type="InterPro" id="IPR005196">
    <property type="entry name" value="Glyco_hydro_65_N"/>
</dbReference>
<dbReference type="GO" id="GO:0016787">
    <property type="term" value="F:hydrolase activity"/>
    <property type="evidence" value="ECO:0007669"/>
    <property type="project" value="UniProtKB-KW"/>
</dbReference>
<dbReference type="RefSeq" id="WP_221032080.1">
    <property type="nucleotide sequence ID" value="NZ_CP139781.1"/>
</dbReference>
<evidence type="ECO:0000313" key="8">
    <source>
        <dbReference type="Proteomes" id="UP000738431"/>
    </source>
</evidence>
<evidence type="ECO:0000256" key="1">
    <source>
        <dbReference type="ARBA" id="ARBA00006768"/>
    </source>
</evidence>
<dbReference type="InterPro" id="IPR005194">
    <property type="entry name" value="Glyco_hydro_65_C"/>
</dbReference>
<evidence type="ECO:0000259" key="4">
    <source>
        <dbReference type="Pfam" id="PF03632"/>
    </source>
</evidence>
<dbReference type="Pfam" id="PF03632">
    <property type="entry name" value="Glyco_hydro_65m"/>
    <property type="match status" value="1"/>
</dbReference>
<keyword evidence="8" id="KW-1185">Reference proteome</keyword>
<dbReference type="InterPro" id="IPR037018">
    <property type="entry name" value="GH65_N"/>
</dbReference>
<dbReference type="Proteomes" id="UP000738431">
    <property type="component" value="Chromosome"/>
</dbReference>
<dbReference type="PANTHER" id="PTHR11051">
    <property type="entry name" value="GLYCOSYL HYDROLASE-RELATED"/>
    <property type="match status" value="1"/>
</dbReference>
<dbReference type="Gene3D" id="2.60.420.10">
    <property type="entry name" value="Maltose phosphorylase, domain 3"/>
    <property type="match status" value="1"/>
</dbReference>
<dbReference type="InterPro" id="IPR012341">
    <property type="entry name" value="6hp_glycosidase-like_sf"/>
</dbReference>
<gene>
    <name evidence="7" type="ORF">K1X11_011305</name>
</gene>
<dbReference type="SUPFAM" id="SSF48208">
    <property type="entry name" value="Six-hairpin glycosidases"/>
    <property type="match status" value="1"/>
</dbReference>
<dbReference type="Gene3D" id="2.70.98.40">
    <property type="entry name" value="Glycoside hydrolase, family 65, N-terminal domain"/>
    <property type="match status" value="1"/>
</dbReference>